<keyword evidence="2" id="KW-1185">Reference proteome</keyword>
<sequence>MTVSIGLAGAGRRATEVEVFGPGDSAMVDCVAAVGPDAINRMYREFVAAIQEGTPHELDVRHGLRLQPVIEAAETDLVVGES</sequence>
<accession>A0A7W7W8A9</accession>
<organism evidence="1 2">
    <name type="scientific">Streptosporangium album</name>
    <dbReference type="NCBI Taxonomy" id="47479"/>
    <lineage>
        <taxon>Bacteria</taxon>
        <taxon>Bacillati</taxon>
        <taxon>Actinomycetota</taxon>
        <taxon>Actinomycetes</taxon>
        <taxon>Streptosporangiales</taxon>
        <taxon>Streptosporangiaceae</taxon>
        <taxon>Streptosporangium</taxon>
    </lineage>
</organism>
<evidence type="ECO:0000313" key="2">
    <source>
        <dbReference type="Proteomes" id="UP000534286"/>
    </source>
</evidence>
<dbReference type="Proteomes" id="UP000534286">
    <property type="component" value="Unassembled WGS sequence"/>
</dbReference>
<proteinExistence type="predicted"/>
<dbReference type="RefSeq" id="WP_184754366.1">
    <property type="nucleotide sequence ID" value="NZ_BAABEK010000018.1"/>
</dbReference>
<dbReference type="AlphaFoldDB" id="A0A7W7W8A9"/>
<reference evidence="1 2" key="1">
    <citation type="submission" date="2020-08" db="EMBL/GenBank/DDBJ databases">
        <title>Sequencing the genomes of 1000 actinobacteria strains.</title>
        <authorList>
            <person name="Klenk H.-P."/>
        </authorList>
    </citation>
    <scope>NUCLEOTIDE SEQUENCE [LARGE SCALE GENOMIC DNA]</scope>
    <source>
        <strain evidence="1 2">DSM 43023</strain>
    </source>
</reference>
<gene>
    <name evidence="1" type="ORF">FHR32_002417</name>
</gene>
<name>A0A7W7W8A9_9ACTN</name>
<dbReference type="Gene3D" id="3.30.360.10">
    <property type="entry name" value="Dihydrodipicolinate Reductase, domain 2"/>
    <property type="match status" value="1"/>
</dbReference>
<comment type="caution">
    <text evidence="1">The sequence shown here is derived from an EMBL/GenBank/DDBJ whole genome shotgun (WGS) entry which is preliminary data.</text>
</comment>
<dbReference type="EMBL" id="JACHJU010000001">
    <property type="protein sequence ID" value="MBB4938112.1"/>
    <property type="molecule type" value="Genomic_DNA"/>
</dbReference>
<evidence type="ECO:0000313" key="1">
    <source>
        <dbReference type="EMBL" id="MBB4938112.1"/>
    </source>
</evidence>
<protein>
    <submittedName>
        <fullName evidence="1">Uncharacterized protein</fullName>
    </submittedName>
</protein>